<organism evidence="3 4">
    <name type="scientific">Candidatus Sysuiplasma superficiale</name>
    <dbReference type="NCBI Taxonomy" id="2823368"/>
    <lineage>
        <taxon>Archaea</taxon>
        <taxon>Methanobacteriati</taxon>
        <taxon>Thermoplasmatota</taxon>
        <taxon>Thermoplasmata</taxon>
        <taxon>Candidatus Sysuiplasmatales</taxon>
        <taxon>Candidatus Sysuiplasmataceae</taxon>
        <taxon>Candidatus Sysuiplasma</taxon>
    </lineage>
</organism>
<dbReference type="EMBL" id="JAHEAC010000018">
    <property type="protein sequence ID" value="MBX8643726.1"/>
    <property type="molecule type" value="Genomic_DNA"/>
</dbReference>
<protein>
    <submittedName>
        <fullName evidence="3">Uncharacterized protein</fullName>
    </submittedName>
</protein>
<feature type="transmembrane region" description="Helical" evidence="1">
    <location>
        <begin position="38"/>
        <end position="57"/>
    </location>
</feature>
<sequence>MISTVTTLRFRYRLIGAAIALIGVAFIIAALSDIFIPGGYGVAGDVLVIAGLVLLFSEFRTMNTEERRGVVYAVLMYSFAALVSFLSSRSLPFALPLLSLYSTASSLSLAVPPPSLFSAMAVSMVVYTLVYVSFFLLIHRISLAEHRSMLWIALVGGLFISIAVIPSGIILNFYDIGVVSSVLPVLQGVVNLIYGIAYVLTGIYIRG</sequence>
<evidence type="ECO:0000313" key="4">
    <source>
        <dbReference type="Proteomes" id="UP000750197"/>
    </source>
</evidence>
<name>A0A8J7YR85_9ARCH</name>
<feature type="transmembrane region" description="Helical" evidence="1">
    <location>
        <begin position="69"/>
        <end position="95"/>
    </location>
</feature>
<feature type="transmembrane region" description="Helical" evidence="1">
    <location>
        <begin position="12"/>
        <end position="32"/>
    </location>
</feature>
<dbReference type="Proteomes" id="UP000750197">
    <property type="component" value="Unassembled WGS sequence"/>
</dbReference>
<dbReference type="AlphaFoldDB" id="A0A8J7YR85"/>
<evidence type="ECO:0000313" key="3">
    <source>
        <dbReference type="EMBL" id="MBX8643726.1"/>
    </source>
</evidence>
<evidence type="ECO:0000256" key="1">
    <source>
        <dbReference type="SAM" id="Phobius"/>
    </source>
</evidence>
<feature type="transmembrane region" description="Helical" evidence="1">
    <location>
        <begin position="150"/>
        <end position="173"/>
    </location>
</feature>
<dbReference type="Proteomes" id="UP000716004">
    <property type="component" value="Unassembled WGS sequence"/>
</dbReference>
<reference evidence="3" key="1">
    <citation type="submission" date="2021-05" db="EMBL/GenBank/DDBJ databases">
        <title>Genomic insights into ecological role and evolution of a novel Thermoplasmata order Candidatus Sysuiplasmatales.</title>
        <authorList>
            <person name="Yuan Y."/>
        </authorList>
    </citation>
    <scope>NUCLEOTIDE SEQUENCE</scope>
    <source>
        <strain evidence="3">TUT19-bin139</strain>
        <strain evidence="2">YP2-bin.285</strain>
    </source>
</reference>
<evidence type="ECO:0000313" key="2">
    <source>
        <dbReference type="EMBL" id="MBX8632000.1"/>
    </source>
</evidence>
<gene>
    <name evidence="2" type="ORF">J9259_05730</name>
    <name evidence="3" type="ORF">KIY12_03255</name>
</gene>
<feature type="transmembrane region" description="Helical" evidence="1">
    <location>
        <begin position="115"/>
        <end position="138"/>
    </location>
</feature>
<feature type="transmembrane region" description="Helical" evidence="1">
    <location>
        <begin position="185"/>
        <end position="205"/>
    </location>
</feature>
<dbReference type="EMBL" id="JAGVSJ010000012">
    <property type="protein sequence ID" value="MBX8632000.1"/>
    <property type="molecule type" value="Genomic_DNA"/>
</dbReference>
<keyword evidence="1" id="KW-0812">Transmembrane</keyword>
<accession>A0A8J7YR85</accession>
<keyword evidence="1" id="KW-0472">Membrane</keyword>
<comment type="caution">
    <text evidence="3">The sequence shown here is derived from an EMBL/GenBank/DDBJ whole genome shotgun (WGS) entry which is preliminary data.</text>
</comment>
<keyword evidence="1" id="KW-1133">Transmembrane helix</keyword>
<proteinExistence type="predicted"/>